<dbReference type="RefSeq" id="WP_255896257.1">
    <property type="nucleotide sequence ID" value="NZ_JAMZEG020000003.1"/>
</dbReference>
<evidence type="ECO:0000256" key="6">
    <source>
        <dbReference type="ARBA" id="ARBA00022691"/>
    </source>
</evidence>
<keyword evidence="6 8" id="KW-0949">S-adenosyl-L-methionine</keyword>
<keyword evidence="4 8" id="KW-0489">Methyltransferase</keyword>
<dbReference type="EC" id="2.1.1.197" evidence="3 8"/>
<dbReference type="HAMAP" id="MF_00835">
    <property type="entry name" value="BioC"/>
    <property type="match status" value="1"/>
</dbReference>
<feature type="domain" description="Methyltransferase type 11" evidence="9">
    <location>
        <begin position="56"/>
        <end position="152"/>
    </location>
</feature>
<evidence type="ECO:0000256" key="1">
    <source>
        <dbReference type="ARBA" id="ARBA00000852"/>
    </source>
</evidence>
<dbReference type="Gene3D" id="3.40.50.150">
    <property type="entry name" value="Vaccinia Virus protein VP39"/>
    <property type="match status" value="1"/>
</dbReference>
<comment type="function">
    <text evidence="8">Converts the free carboxyl group of a malonyl-thioester to its methyl ester by transfer of a methyl group from S-adenosyl-L-methionine (SAM). It allows to synthesize pimeloyl-ACP via the fatty acid synthetic pathway.</text>
</comment>
<evidence type="ECO:0000256" key="2">
    <source>
        <dbReference type="ARBA" id="ARBA00004746"/>
    </source>
</evidence>
<evidence type="ECO:0000313" key="10">
    <source>
        <dbReference type="EMBL" id="MDE8603763.1"/>
    </source>
</evidence>
<comment type="caution">
    <text evidence="10">The sequence shown here is derived from an EMBL/GenBank/DDBJ whole genome shotgun (WGS) entry which is preliminary data.</text>
</comment>
<protein>
    <recommendedName>
        <fullName evidence="3 8">Malonyl-[acyl-carrier protein] O-methyltransferase</fullName>
        <shortName evidence="8">Malonyl-ACP O-methyltransferase</shortName>
        <ecNumber evidence="3 8">2.1.1.197</ecNumber>
    </recommendedName>
    <alternativeName>
        <fullName evidence="8">Biotin synthesis protein BioC</fullName>
    </alternativeName>
</protein>
<gene>
    <name evidence="8 10" type="primary">bioC</name>
    <name evidence="10" type="ORF">M3I01_012740</name>
</gene>
<reference evidence="10" key="1">
    <citation type="submission" date="2023-01" db="EMBL/GenBank/DDBJ databases">
        <title>Psychroserpens sp. MSW6 and Marinomonas sp. RSW2, isolated from seawater.</title>
        <authorList>
            <person name="Kristyanto S."/>
            <person name="Jung J."/>
            <person name="Kim J.M."/>
            <person name="Jeon C.O."/>
        </authorList>
    </citation>
    <scope>NUCLEOTIDE SEQUENCE</scope>
    <source>
        <strain evidence="10">RSW2</strain>
    </source>
</reference>
<proteinExistence type="inferred from homology"/>
<evidence type="ECO:0000256" key="7">
    <source>
        <dbReference type="ARBA" id="ARBA00022756"/>
    </source>
</evidence>
<accession>A0ABT5WG08</accession>
<dbReference type="SUPFAM" id="SSF53335">
    <property type="entry name" value="S-adenosyl-L-methionine-dependent methyltransferases"/>
    <property type="match status" value="1"/>
</dbReference>
<dbReference type="NCBIfam" id="TIGR02072">
    <property type="entry name" value="BioC"/>
    <property type="match status" value="1"/>
</dbReference>
<comment type="pathway">
    <text evidence="2 8">Cofactor biosynthesis; biotin biosynthesis.</text>
</comment>
<dbReference type="InterPro" id="IPR011814">
    <property type="entry name" value="BioC"/>
</dbReference>
<dbReference type="Pfam" id="PF08241">
    <property type="entry name" value="Methyltransf_11"/>
    <property type="match status" value="1"/>
</dbReference>
<evidence type="ECO:0000313" key="11">
    <source>
        <dbReference type="Proteomes" id="UP001139522"/>
    </source>
</evidence>
<keyword evidence="7 8" id="KW-0093">Biotin biosynthesis</keyword>
<sequence>MLITRDIPLPALDYKRQLAKRFDRASLSYDSYAEFQKIVLERLLTMLPLSMADAVLDLGTGTGQALGVLSEKLTPTCCVALDLSQQMLAVASAQYSSLQNAHYVCADAEQLPFQQASFDLVFSSLAMQWCLTPKDLFNELYRVTKPGGYVVFSTLLEGSMPEISQAWLGLDDKKHVHQYMAAESLFDCVKAGRFNVLSSDCSDVSMWFDSPEGAIYSLKKVGASLISSDVSNALPPSKWKHFLNEYEKQRGDLGIPLSYQVAFVVAQKPIFIQE</sequence>
<evidence type="ECO:0000256" key="8">
    <source>
        <dbReference type="HAMAP-Rule" id="MF_00835"/>
    </source>
</evidence>
<dbReference type="InterPro" id="IPR013216">
    <property type="entry name" value="Methyltransf_11"/>
</dbReference>
<dbReference type="GO" id="GO:0102130">
    <property type="term" value="F:malonyl-CoA methyltransferase activity"/>
    <property type="evidence" value="ECO:0007669"/>
    <property type="project" value="UniProtKB-EC"/>
</dbReference>
<dbReference type="CDD" id="cd02440">
    <property type="entry name" value="AdoMet_MTases"/>
    <property type="match status" value="1"/>
</dbReference>
<dbReference type="EMBL" id="JAMZEG020000003">
    <property type="protein sequence ID" value="MDE8603763.1"/>
    <property type="molecule type" value="Genomic_DNA"/>
</dbReference>
<dbReference type="InterPro" id="IPR029063">
    <property type="entry name" value="SAM-dependent_MTases_sf"/>
</dbReference>
<evidence type="ECO:0000259" key="9">
    <source>
        <dbReference type="Pfam" id="PF08241"/>
    </source>
</evidence>
<name>A0ABT5WG08_9GAMM</name>
<comment type="catalytic activity">
    <reaction evidence="1 8">
        <text>malonyl-[ACP] + S-adenosyl-L-methionine = malonyl-[ACP] methyl ester + S-adenosyl-L-homocysteine</text>
        <dbReference type="Rhea" id="RHEA:17105"/>
        <dbReference type="Rhea" id="RHEA-COMP:9623"/>
        <dbReference type="Rhea" id="RHEA-COMP:9954"/>
        <dbReference type="ChEBI" id="CHEBI:57856"/>
        <dbReference type="ChEBI" id="CHEBI:59789"/>
        <dbReference type="ChEBI" id="CHEBI:78449"/>
        <dbReference type="ChEBI" id="CHEBI:78845"/>
        <dbReference type="EC" id="2.1.1.197"/>
    </reaction>
</comment>
<evidence type="ECO:0000256" key="3">
    <source>
        <dbReference type="ARBA" id="ARBA00012327"/>
    </source>
</evidence>
<dbReference type="PANTHER" id="PTHR43591">
    <property type="entry name" value="METHYLTRANSFERASE"/>
    <property type="match status" value="1"/>
</dbReference>
<keyword evidence="11" id="KW-1185">Reference proteome</keyword>
<evidence type="ECO:0000256" key="4">
    <source>
        <dbReference type="ARBA" id="ARBA00022603"/>
    </source>
</evidence>
<dbReference type="Proteomes" id="UP001139522">
    <property type="component" value="Unassembled WGS sequence"/>
</dbReference>
<keyword evidence="5 8" id="KW-0808">Transferase</keyword>
<comment type="similarity">
    <text evidence="8">Belongs to the methyltransferase superfamily.</text>
</comment>
<evidence type="ECO:0000256" key="5">
    <source>
        <dbReference type="ARBA" id="ARBA00022679"/>
    </source>
</evidence>
<organism evidence="10 11">
    <name type="scientific">Marinomonas maritima</name>
    <dbReference type="NCBI Taxonomy" id="2940935"/>
    <lineage>
        <taxon>Bacteria</taxon>
        <taxon>Pseudomonadati</taxon>
        <taxon>Pseudomonadota</taxon>
        <taxon>Gammaproteobacteria</taxon>
        <taxon>Oceanospirillales</taxon>
        <taxon>Oceanospirillaceae</taxon>
        <taxon>Marinomonas</taxon>
    </lineage>
</organism>
<dbReference type="GO" id="GO:0032259">
    <property type="term" value="P:methylation"/>
    <property type="evidence" value="ECO:0007669"/>
    <property type="project" value="UniProtKB-KW"/>
</dbReference>